<dbReference type="InterPro" id="IPR021741">
    <property type="entry name" value="DUF3311"/>
</dbReference>
<evidence type="ECO:0000313" key="2">
    <source>
        <dbReference type="EMBL" id="QDT34740.1"/>
    </source>
</evidence>
<feature type="transmembrane region" description="Helical" evidence="1">
    <location>
        <begin position="37"/>
        <end position="58"/>
    </location>
</feature>
<dbReference type="RefSeq" id="WP_145203159.1">
    <property type="nucleotide sequence ID" value="NZ_CP036267.1"/>
</dbReference>
<evidence type="ECO:0000313" key="3">
    <source>
        <dbReference type="Proteomes" id="UP000315724"/>
    </source>
</evidence>
<keyword evidence="1" id="KW-0812">Transmembrane</keyword>
<name>A0A517QSY3_9PLAN</name>
<evidence type="ECO:0008006" key="4">
    <source>
        <dbReference type="Google" id="ProtNLM"/>
    </source>
</evidence>
<proteinExistence type="predicted"/>
<evidence type="ECO:0000256" key="1">
    <source>
        <dbReference type="SAM" id="Phobius"/>
    </source>
</evidence>
<organism evidence="2 3">
    <name type="scientific">Thalassoglobus polymorphus</name>
    <dbReference type="NCBI Taxonomy" id="2527994"/>
    <lineage>
        <taxon>Bacteria</taxon>
        <taxon>Pseudomonadati</taxon>
        <taxon>Planctomycetota</taxon>
        <taxon>Planctomycetia</taxon>
        <taxon>Planctomycetales</taxon>
        <taxon>Planctomycetaceae</taxon>
        <taxon>Thalassoglobus</taxon>
    </lineage>
</organism>
<dbReference type="OrthoDB" id="283209at2"/>
<dbReference type="KEGG" id="tpol:Mal48_40120"/>
<dbReference type="Proteomes" id="UP000315724">
    <property type="component" value="Chromosome"/>
</dbReference>
<keyword evidence="3" id="KW-1185">Reference proteome</keyword>
<dbReference type="EMBL" id="CP036267">
    <property type="protein sequence ID" value="QDT34740.1"/>
    <property type="molecule type" value="Genomic_DNA"/>
</dbReference>
<keyword evidence="1" id="KW-0472">Membrane</keyword>
<reference evidence="2 3" key="1">
    <citation type="submission" date="2019-02" db="EMBL/GenBank/DDBJ databases">
        <title>Deep-cultivation of Planctomycetes and their phenomic and genomic characterization uncovers novel biology.</title>
        <authorList>
            <person name="Wiegand S."/>
            <person name="Jogler M."/>
            <person name="Boedeker C."/>
            <person name="Pinto D."/>
            <person name="Vollmers J."/>
            <person name="Rivas-Marin E."/>
            <person name="Kohn T."/>
            <person name="Peeters S.H."/>
            <person name="Heuer A."/>
            <person name="Rast P."/>
            <person name="Oberbeckmann S."/>
            <person name="Bunk B."/>
            <person name="Jeske O."/>
            <person name="Meyerdierks A."/>
            <person name="Storesund J.E."/>
            <person name="Kallscheuer N."/>
            <person name="Luecker S."/>
            <person name="Lage O.M."/>
            <person name="Pohl T."/>
            <person name="Merkel B.J."/>
            <person name="Hornburger P."/>
            <person name="Mueller R.-W."/>
            <person name="Bruemmer F."/>
            <person name="Labrenz M."/>
            <person name="Spormann A.M."/>
            <person name="Op den Camp H."/>
            <person name="Overmann J."/>
            <person name="Amann R."/>
            <person name="Jetten M.S.M."/>
            <person name="Mascher T."/>
            <person name="Medema M.H."/>
            <person name="Devos D.P."/>
            <person name="Kaster A.-K."/>
            <person name="Ovreas L."/>
            <person name="Rohde M."/>
            <person name="Galperin M.Y."/>
            <person name="Jogler C."/>
        </authorList>
    </citation>
    <scope>NUCLEOTIDE SEQUENCE [LARGE SCALE GENOMIC DNA]</scope>
    <source>
        <strain evidence="2 3">Mal48</strain>
    </source>
</reference>
<keyword evidence="1" id="KW-1133">Transmembrane helix</keyword>
<dbReference type="Pfam" id="PF11755">
    <property type="entry name" value="DUF3311"/>
    <property type="match status" value="1"/>
</dbReference>
<dbReference type="AlphaFoldDB" id="A0A517QSY3"/>
<sequence>MNKVVWGLVVLLIIIHQDVWFWDDPTLLFGFLPIGLAYHAGISIAAAFTWFLATIYCWPEELAEVQPVEQANEGGPTT</sequence>
<protein>
    <recommendedName>
        <fullName evidence="4">DUF3311 domain-containing protein</fullName>
    </recommendedName>
</protein>
<accession>A0A517QSY3</accession>
<gene>
    <name evidence="2" type="ORF">Mal48_40120</name>
</gene>